<organism evidence="6">
    <name type="scientific">Ignisphaera aggregans</name>
    <dbReference type="NCBI Taxonomy" id="334771"/>
    <lineage>
        <taxon>Archaea</taxon>
        <taxon>Thermoproteota</taxon>
        <taxon>Thermoprotei</taxon>
        <taxon>Desulfurococcales</taxon>
        <taxon>Desulfurococcaceae</taxon>
        <taxon>Ignisphaera</taxon>
    </lineage>
</organism>
<comment type="caution">
    <text evidence="6">The sequence shown here is derived from an EMBL/GenBank/DDBJ whole genome shotgun (WGS) entry which is preliminary data.</text>
</comment>
<dbReference type="Gene3D" id="3.30.230.10">
    <property type="match status" value="1"/>
</dbReference>
<dbReference type="GO" id="GO:0004176">
    <property type="term" value="F:ATP-dependent peptidase activity"/>
    <property type="evidence" value="ECO:0007669"/>
    <property type="project" value="InterPro"/>
</dbReference>
<evidence type="ECO:0000256" key="1">
    <source>
        <dbReference type="ARBA" id="ARBA00004141"/>
    </source>
</evidence>
<protein>
    <recommendedName>
        <fullName evidence="4">Lon proteolytic domain-containing protein</fullName>
    </recommendedName>
</protein>
<dbReference type="InterPro" id="IPR020568">
    <property type="entry name" value="Ribosomal_Su5_D2-typ_SF"/>
</dbReference>
<sequence length="692" mass="76976">MTMYKSIFYILIIALIVAISINLGSVFSSEYILDESRHVVIVAISTLANGSYVGVSADLYVRVTCPGYGRVYVETLPLSQIDLQASTRVAALVASSIANISFNVCDYYASIRASSPIVGGPSASGATAVAFTSALLRLPLNNSVVMTGMIMPDGSIGPVGGLKYKLEAALNRGAKVFLVPYGQTIDYTYSIVEERWGPAIIRRTAKVPIDLVEYGKELGIEVKSIATVYEALEIFTNGLYRVKINADFLNNRINQVYDVVKPVVQQWITDLKNEAVDISKKCNEMKEGVLLNVKQKYGLYVYNQISSKIRDLELNIEELTSKADKMVVAGKLYVAASMYFQVLIYAYTEFYLLNILNNSKSIMDRVNTLRSEVNDFIEKIHSYCKEQVDIMKLTIAINVLDRAYETLLYLNRSLNLSDILSIASAIAYADARFQTAKQWYELMAIPTNSGIIVASEDIKPMAMYIEMLVQNIYSYLISLVQYSALQLPKEVDEAEQRYNLMQSATEEVDKLALGISSISYMYQVLIALFTQSSEASIYTLNKTVYTNLNFVIENMPIDVVLYLEFAKSLVEENPESSIIMLAKLSTIIAIYRTLISSSASNISLQPTTSQVTANPTTNFVHTSTPTITPIIPTTLTLTVTATTTITETIYKENITAYVYTVMGALILLAMMLLFIIFLVFRKLKAIHEAKTL</sequence>
<evidence type="ECO:0000256" key="3">
    <source>
        <dbReference type="SAM" id="Phobius"/>
    </source>
</evidence>
<evidence type="ECO:0000313" key="5">
    <source>
        <dbReference type="EMBL" id="HGQ36490.1"/>
    </source>
</evidence>
<gene>
    <name evidence="6" type="ORF">ENU08_01340</name>
    <name evidence="5" type="ORF">ENU41_07450</name>
</gene>
<keyword evidence="3" id="KW-0472">Membrane</keyword>
<dbReference type="InterPro" id="IPR027065">
    <property type="entry name" value="Lon_Prtase"/>
</dbReference>
<feature type="transmembrane region" description="Helical" evidence="3">
    <location>
        <begin position="656"/>
        <end position="680"/>
    </location>
</feature>
<accession>A0A7C4JIL1</accession>
<dbReference type="EMBL" id="DTBD01000009">
    <property type="protein sequence ID" value="HGQ63874.1"/>
    <property type="molecule type" value="Genomic_DNA"/>
</dbReference>
<keyword evidence="3" id="KW-0812">Transmembrane</keyword>
<dbReference type="GO" id="GO:0016020">
    <property type="term" value="C:membrane"/>
    <property type="evidence" value="ECO:0007669"/>
    <property type="project" value="UniProtKB-SubCell"/>
</dbReference>
<evidence type="ECO:0000256" key="2">
    <source>
        <dbReference type="SAM" id="Coils"/>
    </source>
</evidence>
<dbReference type="Pfam" id="PF05362">
    <property type="entry name" value="Lon_C"/>
    <property type="match status" value="1"/>
</dbReference>
<dbReference type="SUPFAM" id="SSF54211">
    <property type="entry name" value="Ribosomal protein S5 domain 2-like"/>
    <property type="match status" value="1"/>
</dbReference>
<feature type="coiled-coil region" evidence="2">
    <location>
        <begin position="302"/>
        <end position="329"/>
    </location>
</feature>
<feature type="transmembrane region" description="Helical" evidence="3">
    <location>
        <begin position="39"/>
        <end position="61"/>
    </location>
</feature>
<keyword evidence="3" id="KW-1133">Transmembrane helix</keyword>
<evidence type="ECO:0000259" key="4">
    <source>
        <dbReference type="Pfam" id="PF05362"/>
    </source>
</evidence>
<dbReference type="GO" id="GO:0006508">
    <property type="term" value="P:proteolysis"/>
    <property type="evidence" value="ECO:0007669"/>
    <property type="project" value="InterPro"/>
</dbReference>
<dbReference type="InterPro" id="IPR008269">
    <property type="entry name" value="Lon_proteolytic"/>
</dbReference>
<keyword evidence="2" id="KW-0175">Coiled coil</keyword>
<dbReference type="InterPro" id="IPR014721">
    <property type="entry name" value="Ribsml_uS5_D2-typ_fold_subgr"/>
</dbReference>
<dbReference type="AlphaFoldDB" id="A0A7C4JIL1"/>
<feature type="transmembrane region" description="Helical" evidence="3">
    <location>
        <begin position="7"/>
        <end position="27"/>
    </location>
</feature>
<feature type="transmembrane region" description="Helical" evidence="3">
    <location>
        <begin position="332"/>
        <end position="353"/>
    </location>
</feature>
<dbReference type="PANTHER" id="PTHR10046">
    <property type="entry name" value="ATP DEPENDENT LON PROTEASE FAMILY MEMBER"/>
    <property type="match status" value="1"/>
</dbReference>
<reference evidence="6" key="1">
    <citation type="journal article" date="2020" name="mSystems">
        <title>Genome- and Community-Level Interaction Insights into Carbon Utilization and Element Cycling Functions of Hydrothermarchaeota in Hydrothermal Sediment.</title>
        <authorList>
            <person name="Zhou Z."/>
            <person name="Liu Y."/>
            <person name="Xu W."/>
            <person name="Pan J."/>
            <person name="Luo Z.H."/>
            <person name="Li M."/>
        </authorList>
    </citation>
    <scope>NUCLEOTIDE SEQUENCE [LARGE SCALE GENOMIC DNA]</scope>
    <source>
        <strain evidence="6">SpSt-637</strain>
        <strain evidence="5">SpSt-667</strain>
    </source>
</reference>
<proteinExistence type="predicted"/>
<name>A0A7C4JIL1_9CREN</name>
<dbReference type="EMBL" id="DTCK01000041">
    <property type="protein sequence ID" value="HGQ36490.1"/>
    <property type="molecule type" value="Genomic_DNA"/>
</dbReference>
<comment type="subcellular location">
    <subcellularLocation>
        <location evidence="1">Membrane</location>
        <topology evidence="1">Multi-pass membrane protein</topology>
    </subcellularLocation>
</comment>
<dbReference type="GO" id="GO:0005524">
    <property type="term" value="F:ATP binding"/>
    <property type="evidence" value="ECO:0007669"/>
    <property type="project" value="InterPro"/>
</dbReference>
<feature type="domain" description="Lon proteolytic" evidence="4">
    <location>
        <begin position="120"/>
        <end position="181"/>
    </location>
</feature>
<dbReference type="GO" id="GO:0030163">
    <property type="term" value="P:protein catabolic process"/>
    <property type="evidence" value="ECO:0007669"/>
    <property type="project" value="InterPro"/>
</dbReference>
<evidence type="ECO:0000313" key="6">
    <source>
        <dbReference type="EMBL" id="HGQ63874.1"/>
    </source>
</evidence>
<dbReference type="GO" id="GO:0004252">
    <property type="term" value="F:serine-type endopeptidase activity"/>
    <property type="evidence" value="ECO:0007669"/>
    <property type="project" value="InterPro"/>
</dbReference>
<dbReference type="PRINTS" id="PR00830">
    <property type="entry name" value="ENDOLAPTASE"/>
</dbReference>